<dbReference type="EMBL" id="PQWO01000015">
    <property type="protein sequence ID" value="PZD71595.1"/>
    <property type="molecule type" value="Genomic_DNA"/>
</dbReference>
<feature type="region of interest" description="Disordered" evidence="1">
    <location>
        <begin position="224"/>
        <end position="340"/>
    </location>
</feature>
<feature type="region of interest" description="Disordered" evidence="1">
    <location>
        <begin position="372"/>
        <end position="400"/>
    </location>
</feature>
<accession>A0A2W1JJB9</accession>
<dbReference type="RefSeq" id="WP_110987837.1">
    <property type="nucleotide sequence ID" value="NZ_CAWNWM010000015.1"/>
</dbReference>
<feature type="compositionally biased region" description="Low complexity" evidence="1">
    <location>
        <begin position="299"/>
        <end position="321"/>
    </location>
</feature>
<proteinExistence type="predicted"/>
<gene>
    <name evidence="2" type="ORF">C1752_05029</name>
</gene>
<evidence type="ECO:0000313" key="2">
    <source>
        <dbReference type="EMBL" id="PZD71595.1"/>
    </source>
</evidence>
<dbReference type="Proteomes" id="UP000248857">
    <property type="component" value="Unassembled WGS sequence"/>
</dbReference>
<dbReference type="OrthoDB" id="9815206at2"/>
<organism evidence="2 3">
    <name type="scientific">Acaryochloris thomasi RCC1774</name>
    <dbReference type="NCBI Taxonomy" id="1764569"/>
    <lineage>
        <taxon>Bacteria</taxon>
        <taxon>Bacillati</taxon>
        <taxon>Cyanobacteriota</taxon>
        <taxon>Cyanophyceae</taxon>
        <taxon>Acaryochloridales</taxon>
        <taxon>Acaryochloridaceae</taxon>
        <taxon>Acaryochloris</taxon>
        <taxon>Acaryochloris thomasi</taxon>
    </lineage>
</organism>
<feature type="compositionally biased region" description="Low complexity" evidence="1">
    <location>
        <begin position="228"/>
        <end position="241"/>
    </location>
</feature>
<protein>
    <submittedName>
        <fullName evidence="2">Uncharacterized protein</fullName>
    </submittedName>
</protein>
<feature type="compositionally biased region" description="Low complexity" evidence="1">
    <location>
        <begin position="280"/>
        <end position="291"/>
    </location>
</feature>
<evidence type="ECO:0000256" key="1">
    <source>
        <dbReference type="SAM" id="MobiDB-lite"/>
    </source>
</evidence>
<dbReference type="AlphaFoldDB" id="A0A2W1JJB9"/>
<name>A0A2W1JJB9_9CYAN</name>
<sequence length="607" mass="64885">MTLHLNQLVYTSFQSSGLQLLAGDRVSPDVQNTFMERIVEQYWDPSNPYEARYQAAYVHQVTPQDSFFGWVFNENVDQGYVPLFLCYHLEEPLTADVLKSIFGCLQQGPVKLVKPQGTPPQLASLSLQTLSGYSAARPGVSIPQDIQEESFAALKQDEPLSLFVPSLGADYAVPLEKDECASDLQSLQDYRQRLLKGGIVAGSLAAAFLGLFFLKMRPSTPVFTAAQSQNSPSKNSNSVSNGPLTGFAPPKVLPKTQPSLKRQPQKPGQAPSGQADQERQQALALQAASRRQSLRERQQAAALQAASRRQAAAQRLPSRSSGTVAVSSPGAEPEESLLDALRPKSSTARYATVAGVNLRKLGLKSTGADTVEQAAPAAAPEGSAPTSVVESAPSTQSPLAASPAPIVTAVPPQPAVGAVNDTASRLADIAANQELANVLSRGLVVANRVGDVPYRSSTYLKVQNVIRRLRLGENWSAAAQGSGISDTTIVALTQLAYDADLDAASVTIKQGVTTHDIANAISRGLVIADRSGAVRYRSHTYLKVQDVIHRLRLGQNRHFAASRSGVQQDLIEQLLTWGGLPPAAVVSFNSRQQQEQVSGVSGTVYYG</sequence>
<comment type="caution">
    <text evidence="2">The sequence shown here is derived from an EMBL/GenBank/DDBJ whole genome shotgun (WGS) entry which is preliminary data.</text>
</comment>
<reference evidence="2 3" key="1">
    <citation type="journal article" date="2018" name="Sci. Rep.">
        <title>A novel species of the marine cyanobacterium Acaryochloris with a unique pigment content and lifestyle.</title>
        <authorList>
            <person name="Partensky F."/>
            <person name="Six C."/>
            <person name="Ratin M."/>
            <person name="Garczarek L."/>
            <person name="Vaulot D."/>
            <person name="Probert I."/>
            <person name="Calteau A."/>
            <person name="Gourvil P."/>
            <person name="Marie D."/>
            <person name="Grebert T."/>
            <person name="Bouchier C."/>
            <person name="Le Panse S."/>
            <person name="Gachenot M."/>
            <person name="Rodriguez F."/>
            <person name="Garrido J.L."/>
        </authorList>
    </citation>
    <scope>NUCLEOTIDE SEQUENCE [LARGE SCALE GENOMIC DNA]</scope>
    <source>
        <strain evidence="2 3">RCC1774</strain>
    </source>
</reference>
<feature type="compositionally biased region" description="Polar residues" evidence="1">
    <location>
        <begin position="384"/>
        <end position="399"/>
    </location>
</feature>
<keyword evidence="3" id="KW-1185">Reference proteome</keyword>
<evidence type="ECO:0000313" key="3">
    <source>
        <dbReference type="Proteomes" id="UP000248857"/>
    </source>
</evidence>